<dbReference type="RefSeq" id="WP_032539986.1">
    <property type="nucleotide sequence ID" value="NZ_NFJX01000002.1"/>
</dbReference>
<proteinExistence type="predicted"/>
<feature type="coiled-coil region" evidence="1">
    <location>
        <begin position="20"/>
        <end position="50"/>
    </location>
</feature>
<gene>
    <name evidence="3" type="ORF">B5F32_03440</name>
</gene>
<keyword evidence="1" id="KW-0175">Coiled coil</keyword>
<evidence type="ECO:0000256" key="2">
    <source>
        <dbReference type="SAM" id="Phobius"/>
    </source>
</evidence>
<evidence type="ECO:0000256" key="1">
    <source>
        <dbReference type="SAM" id="Coils"/>
    </source>
</evidence>
<protein>
    <recommendedName>
        <fullName evidence="5">Transmembrane protein</fullName>
    </recommendedName>
</protein>
<comment type="caution">
    <text evidence="3">The sequence shown here is derived from an EMBL/GenBank/DDBJ whole genome shotgun (WGS) entry which is preliminary data.</text>
</comment>
<keyword evidence="2" id="KW-0472">Membrane</keyword>
<feature type="transmembrane region" description="Helical" evidence="2">
    <location>
        <begin position="153"/>
        <end position="172"/>
    </location>
</feature>
<organism evidence="3 4">
    <name type="scientific">Parabacteroides distasonis</name>
    <dbReference type="NCBI Taxonomy" id="823"/>
    <lineage>
        <taxon>Bacteria</taxon>
        <taxon>Pseudomonadati</taxon>
        <taxon>Bacteroidota</taxon>
        <taxon>Bacteroidia</taxon>
        <taxon>Bacteroidales</taxon>
        <taxon>Tannerellaceae</taxon>
        <taxon>Parabacteroides</taxon>
    </lineage>
</organism>
<evidence type="ECO:0000313" key="3">
    <source>
        <dbReference type="EMBL" id="OUP22051.1"/>
    </source>
</evidence>
<feature type="transmembrane region" description="Helical" evidence="2">
    <location>
        <begin position="113"/>
        <end position="133"/>
    </location>
</feature>
<keyword evidence="2" id="KW-0812">Transmembrane</keyword>
<sequence>MNKKFDFSEIDEALPAAEKMQEQEHIINALENNYEAVRILSANVEKLENRLSEALPKMDGAVSSLRGASTVTVGEEARKTLEQEGEKICRKMADRMERECARLAGRLSANDRVLISATAFWCMVEAIISLAAAFVCTCMANSQFIHSLMLWKILGYTAGFLVLCIVLTIFICRKLRQ</sequence>
<dbReference type="AlphaFoldDB" id="A0A1Y4IWT8"/>
<accession>A0A1Y4IWT8</accession>
<evidence type="ECO:0008006" key="5">
    <source>
        <dbReference type="Google" id="ProtNLM"/>
    </source>
</evidence>
<evidence type="ECO:0000313" key="4">
    <source>
        <dbReference type="Proteomes" id="UP000195950"/>
    </source>
</evidence>
<dbReference type="EMBL" id="NFJX01000002">
    <property type="protein sequence ID" value="OUP22051.1"/>
    <property type="molecule type" value="Genomic_DNA"/>
</dbReference>
<keyword evidence="2" id="KW-1133">Transmembrane helix</keyword>
<name>A0A1Y4IWT8_PARDI</name>
<dbReference type="Proteomes" id="UP000195950">
    <property type="component" value="Unassembled WGS sequence"/>
</dbReference>
<reference evidence="4" key="1">
    <citation type="submission" date="2017-04" db="EMBL/GenBank/DDBJ databases">
        <title>Function of individual gut microbiota members based on whole genome sequencing of pure cultures obtained from chicken caecum.</title>
        <authorList>
            <person name="Medvecky M."/>
            <person name="Cejkova D."/>
            <person name="Polansky O."/>
            <person name="Karasova D."/>
            <person name="Kubasova T."/>
            <person name="Cizek A."/>
            <person name="Rychlik I."/>
        </authorList>
    </citation>
    <scope>NUCLEOTIDE SEQUENCE [LARGE SCALE GENOMIC DNA]</scope>
    <source>
        <strain evidence="4">An199</strain>
    </source>
</reference>